<keyword evidence="2" id="KW-0472">Membrane</keyword>
<organism evidence="3 4">
    <name type="scientific">Ficus carica</name>
    <name type="common">Common fig</name>
    <dbReference type="NCBI Taxonomy" id="3494"/>
    <lineage>
        <taxon>Eukaryota</taxon>
        <taxon>Viridiplantae</taxon>
        <taxon>Streptophyta</taxon>
        <taxon>Embryophyta</taxon>
        <taxon>Tracheophyta</taxon>
        <taxon>Spermatophyta</taxon>
        <taxon>Magnoliopsida</taxon>
        <taxon>eudicotyledons</taxon>
        <taxon>Gunneridae</taxon>
        <taxon>Pentapetalae</taxon>
        <taxon>rosids</taxon>
        <taxon>fabids</taxon>
        <taxon>Rosales</taxon>
        <taxon>Moraceae</taxon>
        <taxon>Ficeae</taxon>
        <taxon>Ficus</taxon>
    </lineage>
</organism>
<evidence type="ECO:0000313" key="4">
    <source>
        <dbReference type="Proteomes" id="UP001187192"/>
    </source>
</evidence>
<sequence>MVATTVSATATATATATAMASKLCSSSKPDFRRTKPAKRFTTSTKLAIHNPLRFSSHDNPTKGSVSSLRALGPQTDDDQEDSSVTTTTTNTAFIAQEDLDYLWKLVAGSVVGAAYIKYGSVVFPEITRPNITQALLMILSPVVVSVLLLINQSRKQEPS</sequence>
<reference evidence="3" key="1">
    <citation type="submission" date="2023-07" db="EMBL/GenBank/DDBJ databases">
        <title>draft genome sequence of fig (Ficus carica).</title>
        <authorList>
            <person name="Takahashi T."/>
            <person name="Nishimura K."/>
        </authorList>
    </citation>
    <scope>NUCLEOTIDE SEQUENCE</scope>
</reference>
<evidence type="ECO:0000313" key="3">
    <source>
        <dbReference type="EMBL" id="GMN49989.1"/>
    </source>
</evidence>
<accession>A0AA88DJC8</accession>
<proteinExistence type="predicted"/>
<name>A0AA88DJC8_FICCA</name>
<dbReference type="EMBL" id="BTGU01000032">
    <property type="protein sequence ID" value="GMN49989.1"/>
    <property type="molecule type" value="Genomic_DNA"/>
</dbReference>
<keyword evidence="4" id="KW-1185">Reference proteome</keyword>
<evidence type="ECO:0000256" key="1">
    <source>
        <dbReference type="SAM" id="MobiDB-lite"/>
    </source>
</evidence>
<keyword evidence="2" id="KW-1133">Transmembrane helix</keyword>
<dbReference type="PANTHER" id="PTHR37224">
    <property type="entry name" value="OS02G0804400 PROTEIN"/>
    <property type="match status" value="1"/>
</dbReference>
<keyword evidence="2" id="KW-0812">Transmembrane</keyword>
<dbReference type="Proteomes" id="UP001187192">
    <property type="component" value="Unassembled WGS sequence"/>
</dbReference>
<dbReference type="AlphaFoldDB" id="A0AA88DJC8"/>
<protein>
    <submittedName>
        <fullName evidence="3">Uncharacterized protein</fullName>
    </submittedName>
</protein>
<feature type="region of interest" description="Disordered" evidence="1">
    <location>
        <begin position="52"/>
        <end position="86"/>
    </location>
</feature>
<evidence type="ECO:0000256" key="2">
    <source>
        <dbReference type="SAM" id="Phobius"/>
    </source>
</evidence>
<gene>
    <name evidence="3" type="ORF">TIFTF001_019144</name>
</gene>
<feature type="transmembrane region" description="Helical" evidence="2">
    <location>
        <begin position="131"/>
        <end position="150"/>
    </location>
</feature>
<comment type="caution">
    <text evidence="3">The sequence shown here is derived from an EMBL/GenBank/DDBJ whole genome shotgun (WGS) entry which is preliminary data.</text>
</comment>